<dbReference type="OrthoDB" id="5705574at2"/>
<dbReference type="RefSeq" id="WP_123694508.1">
    <property type="nucleotide sequence ID" value="NZ_AP019700.1"/>
</dbReference>
<accession>A0A3N1KVR6</accession>
<protein>
    <submittedName>
        <fullName evidence="3">CubicO group peptidase (Beta-lactamase class C family)</fullName>
    </submittedName>
</protein>
<dbReference type="InterPro" id="IPR050789">
    <property type="entry name" value="Diverse_Enzym_Activities"/>
</dbReference>
<sequence>MPRLAPIAAAALLAAAALPSLAAADTPLPVAVPEAVGLSSERLGRIASVLKADIEAGRLPGAVVAIARHGKLAYHEAFGFRDKDAGVPMTKDTIFALASMTKPMTSVAIMMLNEEGRLFISDPVGRYLPAIGKMQVGVQKKAADGQVVLETEPPKRAMTVQDLLRHTSGITYGGRGTTPVHKLQPASSGFAGTNMTTAEFIEKLGAAPLLYQPGTTWEYGLSVDVLGAIVEQMSGKSLGGFLQERLWGPLGMTDTSFTIPDAKHDRFAKGLANDPDSGRPQSVLDLRKPLKMECGGGCAAGTAADYVRFAQMLLDKGKFGGRQIVAPKTIEYMTADHLGGASHNNLGPGYGFGLGFTVRLSTGVAGVSGSPGDYNWGGAYGTWFWVDPEEDLTAVFMAHAPGPIRLHYRKLMTTLVNQAVMD</sequence>
<name>A0A3N1KVR6_9PROT</name>
<keyword evidence="1" id="KW-0732">Signal</keyword>
<evidence type="ECO:0000313" key="3">
    <source>
        <dbReference type="EMBL" id="ROP83347.1"/>
    </source>
</evidence>
<evidence type="ECO:0000259" key="2">
    <source>
        <dbReference type="Pfam" id="PF00144"/>
    </source>
</evidence>
<evidence type="ECO:0000313" key="4">
    <source>
        <dbReference type="Proteomes" id="UP000278222"/>
    </source>
</evidence>
<feature type="signal peptide" evidence="1">
    <location>
        <begin position="1"/>
        <end position="22"/>
    </location>
</feature>
<dbReference type="InterPro" id="IPR012338">
    <property type="entry name" value="Beta-lactam/transpept-like"/>
</dbReference>
<dbReference type="AlphaFoldDB" id="A0A3N1KVR6"/>
<dbReference type="Pfam" id="PF00144">
    <property type="entry name" value="Beta-lactamase"/>
    <property type="match status" value="1"/>
</dbReference>
<dbReference type="Proteomes" id="UP000278222">
    <property type="component" value="Unassembled WGS sequence"/>
</dbReference>
<dbReference type="PANTHER" id="PTHR43283">
    <property type="entry name" value="BETA-LACTAMASE-RELATED"/>
    <property type="match status" value="1"/>
</dbReference>
<dbReference type="EMBL" id="RJKX01000017">
    <property type="protein sequence ID" value="ROP83347.1"/>
    <property type="molecule type" value="Genomic_DNA"/>
</dbReference>
<keyword evidence="4" id="KW-1185">Reference proteome</keyword>
<organism evidence="3 4">
    <name type="scientific">Stella humosa</name>
    <dbReference type="NCBI Taxonomy" id="94"/>
    <lineage>
        <taxon>Bacteria</taxon>
        <taxon>Pseudomonadati</taxon>
        <taxon>Pseudomonadota</taxon>
        <taxon>Alphaproteobacteria</taxon>
        <taxon>Rhodospirillales</taxon>
        <taxon>Stellaceae</taxon>
        <taxon>Stella</taxon>
    </lineage>
</organism>
<evidence type="ECO:0000256" key="1">
    <source>
        <dbReference type="SAM" id="SignalP"/>
    </source>
</evidence>
<dbReference type="Gene3D" id="3.40.710.10">
    <property type="entry name" value="DD-peptidase/beta-lactamase superfamily"/>
    <property type="match status" value="1"/>
</dbReference>
<comment type="caution">
    <text evidence="3">The sequence shown here is derived from an EMBL/GenBank/DDBJ whole genome shotgun (WGS) entry which is preliminary data.</text>
</comment>
<reference evidence="3 4" key="1">
    <citation type="submission" date="2018-11" db="EMBL/GenBank/DDBJ databases">
        <title>Genomic Encyclopedia of Type Strains, Phase IV (KMG-IV): sequencing the most valuable type-strain genomes for metagenomic binning, comparative biology and taxonomic classification.</title>
        <authorList>
            <person name="Goeker M."/>
        </authorList>
    </citation>
    <scope>NUCLEOTIDE SEQUENCE [LARGE SCALE GENOMIC DNA]</scope>
    <source>
        <strain evidence="3 4">DSM 5900</strain>
    </source>
</reference>
<dbReference type="SUPFAM" id="SSF56601">
    <property type="entry name" value="beta-lactamase/transpeptidase-like"/>
    <property type="match status" value="1"/>
</dbReference>
<dbReference type="PANTHER" id="PTHR43283:SF3">
    <property type="entry name" value="BETA-LACTAMASE FAMILY PROTEIN (AFU_ORTHOLOGUE AFUA_5G07500)"/>
    <property type="match status" value="1"/>
</dbReference>
<dbReference type="InterPro" id="IPR001466">
    <property type="entry name" value="Beta-lactam-related"/>
</dbReference>
<proteinExistence type="predicted"/>
<feature type="chain" id="PRO_5018255888" evidence="1">
    <location>
        <begin position="23"/>
        <end position="422"/>
    </location>
</feature>
<feature type="domain" description="Beta-lactamase-related" evidence="2">
    <location>
        <begin position="48"/>
        <end position="405"/>
    </location>
</feature>
<gene>
    <name evidence="3" type="ORF">EDC65_4881</name>
</gene>